<keyword evidence="3" id="KW-1185">Reference proteome</keyword>
<dbReference type="EMBL" id="BNJQ01000005">
    <property type="protein sequence ID" value="GHP03554.1"/>
    <property type="molecule type" value="Genomic_DNA"/>
</dbReference>
<keyword evidence="1" id="KW-0732">Signal</keyword>
<gene>
    <name evidence="2" type="ORF">PPROV_000230900</name>
</gene>
<evidence type="ECO:0000313" key="3">
    <source>
        <dbReference type="Proteomes" id="UP000660262"/>
    </source>
</evidence>
<comment type="caution">
    <text evidence="2">The sequence shown here is derived from an EMBL/GenBank/DDBJ whole genome shotgun (WGS) entry which is preliminary data.</text>
</comment>
<organism evidence="2 3">
    <name type="scientific">Pycnococcus provasolii</name>
    <dbReference type="NCBI Taxonomy" id="41880"/>
    <lineage>
        <taxon>Eukaryota</taxon>
        <taxon>Viridiplantae</taxon>
        <taxon>Chlorophyta</taxon>
        <taxon>Pseudoscourfieldiophyceae</taxon>
        <taxon>Pseudoscourfieldiales</taxon>
        <taxon>Pycnococcaceae</taxon>
        <taxon>Pycnococcus</taxon>
    </lineage>
</organism>
<sequence>MSRAPHHLLLISIVVVFTDWPCWGNGKGHGGVGYVGLHVVSASSIPFQGDQSAGSGSMMNVQKERSKSLTFGERLRGGVMSSARRAGQLRGMHTGATRNDAKKAEMATLRVRDVVVDVSISGLTQFSVSGGGNDDDSWSIRVQRDAFSAQVHGTDISKFTSKPTLTQISATEAVLTYPCSSSFTDTNVSHVNVTYRLNAPPDSRNAWITKTVTLIGQGSVDVGIVAPLASMTFSTYAKPTAFVMHSHEGPNNPYGVLDVFAAARYSADGGFRSVVAVPTNPFSNATASTTASGVATMSLVYNMTTSNIPLPYSLDAMAIGIVSLLPAKAYLPYTTETSAHNNERQLVADIADSMRTFSKLHQTRVHVDWTEDAYQLDVATESGFAEYDRVLRACQRLNITHAVSSPRNGDLGTRANATDWWGWEEVLLLGFGEWLRKGIWDARSGPVPDSTKRVLDAAQRSGVKLLAYVYPILGFLGPGCEKSPAPWIYCLNNRDCKGAAPGEQRWAALADPRFQAYLLDALGTFMDRFQLGGFSWDFTFLGLDTYHSTYATWRGWMNVLAGLRERYPAIVMDHRQSAHSYGPFYWLYGSYSEPIMEDEQPETYGVRIADLSTDRVSASNLR</sequence>
<dbReference type="Gene3D" id="3.20.20.70">
    <property type="entry name" value="Aldolase class I"/>
    <property type="match status" value="1"/>
</dbReference>
<proteinExistence type="predicted"/>
<dbReference type="AlphaFoldDB" id="A0A830H947"/>
<protein>
    <submittedName>
        <fullName evidence="2">Uncharacterized protein</fullName>
    </submittedName>
</protein>
<accession>A0A830H947</accession>
<feature type="signal peptide" evidence="1">
    <location>
        <begin position="1"/>
        <end position="24"/>
    </location>
</feature>
<evidence type="ECO:0000313" key="2">
    <source>
        <dbReference type="EMBL" id="GHP03554.1"/>
    </source>
</evidence>
<reference evidence="2" key="1">
    <citation type="submission" date="2020-10" db="EMBL/GenBank/DDBJ databases">
        <title>Unveiling of a novel bifunctional photoreceptor, Dualchrome1, isolated from a cosmopolitan green alga.</title>
        <authorList>
            <person name="Suzuki S."/>
            <person name="Kawachi M."/>
        </authorList>
    </citation>
    <scope>NUCLEOTIDE SEQUENCE</scope>
    <source>
        <strain evidence="2">NIES 2893</strain>
    </source>
</reference>
<dbReference type="Proteomes" id="UP000660262">
    <property type="component" value="Unassembled WGS sequence"/>
</dbReference>
<dbReference type="OrthoDB" id="406597at2759"/>
<evidence type="ECO:0000256" key="1">
    <source>
        <dbReference type="SAM" id="SignalP"/>
    </source>
</evidence>
<dbReference type="InterPro" id="IPR013785">
    <property type="entry name" value="Aldolase_TIM"/>
</dbReference>
<name>A0A830H947_9CHLO</name>
<feature type="chain" id="PRO_5032339807" evidence="1">
    <location>
        <begin position="25"/>
        <end position="622"/>
    </location>
</feature>